<feature type="transmembrane region" description="Helical" evidence="1">
    <location>
        <begin position="79"/>
        <end position="98"/>
    </location>
</feature>
<reference evidence="2 3" key="1">
    <citation type="submission" date="2019-07" db="EMBL/GenBank/DDBJ databases">
        <authorList>
            <person name="Hibberd C M."/>
            <person name="Gehrig L. J."/>
            <person name="Chang H.-W."/>
            <person name="Venkatesh S."/>
        </authorList>
    </citation>
    <scope>NUCLEOTIDE SEQUENCE [LARGE SCALE GENOMIC DNA]</scope>
    <source>
        <strain evidence="2">Dorea_formicigenerans_SSTS_Bg7063</strain>
    </source>
</reference>
<feature type="transmembrane region" description="Helical" evidence="1">
    <location>
        <begin position="12"/>
        <end position="29"/>
    </location>
</feature>
<sequence>MEFRLFIKNMNKNFIIYLCVINIITFLAFGQDKWKAKNDEWRTSEKTLLGFACIGGSVGAWIGMHVFHHKTRKNEFRYGIPAIFAVQVILTLIRYSGILR</sequence>
<evidence type="ECO:0008006" key="4">
    <source>
        <dbReference type="Google" id="ProtNLM"/>
    </source>
</evidence>
<dbReference type="RefSeq" id="WP_005339981.1">
    <property type="nucleotide sequence ID" value="NZ_AP031430.1"/>
</dbReference>
<dbReference type="InterPro" id="IPR010718">
    <property type="entry name" value="DUF1294"/>
</dbReference>
<dbReference type="EMBL" id="CABHNI010000029">
    <property type="protein sequence ID" value="VUX08871.1"/>
    <property type="molecule type" value="Genomic_DNA"/>
</dbReference>
<evidence type="ECO:0000256" key="1">
    <source>
        <dbReference type="SAM" id="Phobius"/>
    </source>
</evidence>
<name>A0A564TNU7_9FIRM</name>
<dbReference type="Proteomes" id="UP000358366">
    <property type="component" value="Unassembled WGS sequence"/>
</dbReference>
<gene>
    <name evidence="2" type="ORF">DFSSTS7063_01657</name>
</gene>
<keyword evidence="1" id="KW-0812">Transmembrane</keyword>
<proteinExistence type="predicted"/>
<keyword evidence="1" id="KW-1133">Transmembrane helix</keyword>
<protein>
    <recommendedName>
        <fullName evidence="4">DUF1294 domain-containing protein</fullName>
    </recommendedName>
</protein>
<accession>A0A564TNU7</accession>
<evidence type="ECO:0000313" key="2">
    <source>
        <dbReference type="EMBL" id="VUX08871.1"/>
    </source>
</evidence>
<evidence type="ECO:0000313" key="3">
    <source>
        <dbReference type="Proteomes" id="UP000358366"/>
    </source>
</evidence>
<dbReference type="Pfam" id="PF06961">
    <property type="entry name" value="DUF1294"/>
    <property type="match status" value="1"/>
</dbReference>
<organism evidence="2 3">
    <name type="scientific">Dorea formicigenerans</name>
    <dbReference type="NCBI Taxonomy" id="39486"/>
    <lineage>
        <taxon>Bacteria</taxon>
        <taxon>Bacillati</taxon>
        <taxon>Bacillota</taxon>
        <taxon>Clostridia</taxon>
        <taxon>Lachnospirales</taxon>
        <taxon>Lachnospiraceae</taxon>
        <taxon>Dorea</taxon>
    </lineage>
</organism>
<keyword evidence="1" id="KW-0472">Membrane</keyword>
<dbReference type="AlphaFoldDB" id="A0A564TNU7"/>
<feature type="transmembrane region" description="Helical" evidence="1">
    <location>
        <begin position="49"/>
        <end position="67"/>
    </location>
</feature>